<dbReference type="InterPro" id="IPR002830">
    <property type="entry name" value="UbiD"/>
</dbReference>
<dbReference type="EMBL" id="MLJW01000196">
    <property type="protein sequence ID" value="OIQ93978.1"/>
    <property type="molecule type" value="Genomic_DNA"/>
</dbReference>
<dbReference type="InterPro" id="IPR049381">
    <property type="entry name" value="UbiD-like_C"/>
</dbReference>
<dbReference type="PANTHER" id="PTHR30108:SF17">
    <property type="entry name" value="FERULIC ACID DECARBOXYLASE 1"/>
    <property type="match status" value="1"/>
</dbReference>
<dbReference type="SUPFAM" id="SSF50475">
    <property type="entry name" value="FMN-binding split barrel"/>
    <property type="match status" value="1"/>
</dbReference>
<dbReference type="AlphaFoldDB" id="A0A1J5RF32"/>
<dbReference type="GO" id="GO:0018799">
    <property type="term" value="F:4-hydroxybenzoate decarboxylase activity"/>
    <property type="evidence" value="ECO:0007669"/>
    <property type="project" value="UniProtKB-EC"/>
</dbReference>
<reference evidence="4" key="1">
    <citation type="submission" date="2016-10" db="EMBL/GenBank/DDBJ databases">
        <title>Sequence of Gallionella enrichment culture.</title>
        <authorList>
            <person name="Poehlein A."/>
            <person name="Muehling M."/>
            <person name="Daniel R."/>
        </authorList>
    </citation>
    <scope>NUCLEOTIDE SEQUENCE</scope>
</reference>
<accession>A0A1J5RF32</accession>
<dbReference type="EC" id="4.1.1.61" evidence="4"/>
<proteinExistence type="predicted"/>
<dbReference type="InterPro" id="IPR049383">
    <property type="entry name" value="UbiD-like_N"/>
</dbReference>
<dbReference type="Pfam" id="PF20696">
    <property type="entry name" value="UbiD_C"/>
    <property type="match status" value="1"/>
</dbReference>
<dbReference type="NCBIfam" id="TIGR00148">
    <property type="entry name" value="UbiD family decarboxylase"/>
    <property type="match status" value="1"/>
</dbReference>
<dbReference type="SUPFAM" id="SSF143968">
    <property type="entry name" value="UbiD C-terminal domain-like"/>
    <property type="match status" value="1"/>
</dbReference>
<dbReference type="Gene3D" id="3.40.1670.10">
    <property type="entry name" value="UbiD C-terminal domain-like"/>
    <property type="match status" value="1"/>
</dbReference>
<dbReference type="Pfam" id="PF01977">
    <property type="entry name" value="UbiD"/>
    <property type="match status" value="1"/>
</dbReference>
<dbReference type="PANTHER" id="PTHR30108">
    <property type="entry name" value="3-OCTAPRENYL-4-HYDROXYBENZOATE CARBOXY-LYASE-RELATED"/>
    <property type="match status" value="1"/>
</dbReference>
<dbReference type="GO" id="GO:0046281">
    <property type="term" value="P:cinnamic acid catabolic process"/>
    <property type="evidence" value="ECO:0007669"/>
    <property type="project" value="TreeGrafter"/>
</dbReference>
<feature type="domain" description="3-octaprenyl-4-hydroxybenzoate carboxy-lyase-like C-terminal" evidence="3">
    <location>
        <begin position="316"/>
        <end position="429"/>
    </location>
</feature>
<feature type="domain" description="3-octaprenyl-4-hydroxybenzoate carboxy-lyase-like N-terminal" evidence="2">
    <location>
        <begin position="11"/>
        <end position="86"/>
    </location>
</feature>
<name>A0A1J5RF32_9ZZZZ</name>
<evidence type="ECO:0000259" key="3">
    <source>
        <dbReference type="Pfam" id="PF20696"/>
    </source>
</evidence>
<dbReference type="Pfam" id="PF20695">
    <property type="entry name" value="UbiD_N"/>
    <property type="match status" value="1"/>
</dbReference>
<dbReference type="EC" id="4.1.1.-" evidence="4"/>
<sequence length="473" mass="51868">MAHKDLRSFLAAIEASGDLVKIDDEIDWDQELAGIGRLGCERNGPAFLFNNIKDYPGWRTIANPVAGWRRYAVGLGLPADTSVREMYRVYAEREGHLIPPVVVKDGPCKEVVLKGDQVDLFDLPTPMVHEGDGGRYLGTWDIVISKDADSGWVNWGMYRFMIHNERHLTGYPRPTSHLGKMLLEGYAPKGRTMPIAIVIGADMPSHLAAAATFRLAGDEALLAGGLGQQAVELVKCETSDLYVPATSEVVIEAEVYPDAVAQEGPYGEYPGYRSGEMGNAICARVTAITHRRNPILSLDTTGFMDSSAVTTSISGAIAIRRRLEKHGVPVVEVYVPPESGVHMAVVSVRRGGAAVAQQVVELLTARRALMSKIIVVDEDVDVFNMAAVIHAFSTKCHPQRGTHIHTYEGRANALTPAYSLEERVARRGATVSFDCTWPPEWPREETPIRATLDAMYSPAIQRQVLARWKTLGL</sequence>
<evidence type="ECO:0000313" key="4">
    <source>
        <dbReference type="EMBL" id="OIQ93978.1"/>
    </source>
</evidence>
<protein>
    <submittedName>
        <fullName evidence="4">Phenolic acid decarboxylase subunit C</fullName>
        <ecNumber evidence="4">4.1.1.-</ecNumber>
        <ecNumber evidence="4">4.1.1.61</ecNumber>
    </submittedName>
</protein>
<comment type="caution">
    <text evidence="4">The sequence shown here is derived from an EMBL/GenBank/DDBJ whole genome shotgun (WGS) entry which is preliminary data.</text>
</comment>
<gene>
    <name evidence="4" type="primary">bsdC_5</name>
    <name evidence="4" type="ORF">GALL_240730</name>
</gene>
<feature type="domain" description="3-octaprenyl-4-hydroxybenzoate carboxy-lyase-like Rift-related" evidence="1">
    <location>
        <begin position="104"/>
        <end position="299"/>
    </location>
</feature>
<dbReference type="GO" id="GO:0033494">
    <property type="term" value="P:ferulate metabolic process"/>
    <property type="evidence" value="ECO:0007669"/>
    <property type="project" value="TreeGrafter"/>
</dbReference>
<organism evidence="4">
    <name type="scientific">mine drainage metagenome</name>
    <dbReference type="NCBI Taxonomy" id="410659"/>
    <lineage>
        <taxon>unclassified sequences</taxon>
        <taxon>metagenomes</taxon>
        <taxon>ecological metagenomes</taxon>
    </lineage>
</organism>
<evidence type="ECO:0000259" key="2">
    <source>
        <dbReference type="Pfam" id="PF20695"/>
    </source>
</evidence>
<keyword evidence="4" id="KW-0456">Lyase</keyword>
<evidence type="ECO:0000259" key="1">
    <source>
        <dbReference type="Pfam" id="PF01977"/>
    </source>
</evidence>
<dbReference type="InterPro" id="IPR048304">
    <property type="entry name" value="UbiD_Rift_dom"/>
</dbReference>
<dbReference type="GO" id="GO:0005737">
    <property type="term" value="C:cytoplasm"/>
    <property type="evidence" value="ECO:0007669"/>
    <property type="project" value="TreeGrafter"/>
</dbReference>